<comment type="cofactor">
    <cofactor evidence="1">
        <name>Mg(2+)</name>
        <dbReference type="ChEBI" id="CHEBI:18420"/>
    </cofactor>
</comment>
<evidence type="ECO:0000313" key="5">
    <source>
        <dbReference type="Proteomes" id="UP000273516"/>
    </source>
</evidence>
<comment type="caution">
    <text evidence="4">The sequence shown here is derived from an EMBL/GenBank/DDBJ whole genome shotgun (WGS) entry which is preliminary data.</text>
</comment>
<dbReference type="CDD" id="cd04682">
    <property type="entry name" value="NUDIX_Hydrolase"/>
    <property type="match status" value="1"/>
</dbReference>
<dbReference type="PANTHER" id="PTHR43046">
    <property type="entry name" value="GDP-MANNOSE MANNOSYL HYDROLASE"/>
    <property type="match status" value="1"/>
</dbReference>
<dbReference type="InterPro" id="IPR000086">
    <property type="entry name" value="NUDIX_hydrolase_dom"/>
</dbReference>
<dbReference type="PROSITE" id="PS51462">
    <property type="entry name" value="NUDIX"/>
    <property type="match status" value="1"/>
</dbReference>
<dbReference type="OrthoDB" id="289720at2"/>
<gene>
    <name evidence="4" type="ORF">C9E81_00655</name>
</gene>
<sequence length="141" mass="16334">MWDGRDFSGAKLALVIGDRTIIYKRDDIPTIPFPGLWDLPGGGREGSESPLDCALRETHEEFGLHIEASRICFCRAYPNHRYPTEYSYFLVAEVEESILAEIRFGDEGERWEVATLRDFLHRPDAVPYLQARLRDWLDTRC</sequence>
<evidence type="ECO:0000256" key="1">
    <source>
        <dbReference type="ARBA" id="ARBA00001946"/>
    </source>
</evidence>
<dbReference type="PROSITE" id="PS00893">
    <property type="entry name" value="NUDIX_BOX"/>
    <property type="match status" value="1"/>
</dbReference>
<accession>A0A3M0MHS8</accession>
<dbReference type="Gene3D" id="3.90.79.10">
    <property type="entry name" value="Nucleoside Triphosphate Pyrophosphohydrolase"/>
    <property type="match status" value="1"/>
</dbReference>
<evidence type="ECO:0000256" key="2">
    <source>
        <dbReference type="ARBA" id="ARBA00022801"/>
    </source>
</evidence>
<proteinExistence type="predicted"/>
<dbReference type="Pfam" id="PF00293">
    <property type="entry name" value="NUDIX"/>
    <property type="match status" value="1"/>
</dbReference>
<reference evidence="4 5" key="1">
    <citation type="submission" date="2018-07" db="EMBL/GenBank/DDBJ databases">
        <authorList>
            <person name="Zhang Y."/>
            <person name="Wang L."/>
            <person name="Ma S."/>
        </authorList>
    </citation>
    <scope>NUCLEOTIDE SEQUENCE [LARGE SCALE GENOMIC DNA]</scope>
    <source>
        <strain evidence="4 5">4-2</strain>
    </source>
</reference>
<dbReference type="InterPro" id="IPR015797">
    <property type="entry name" value="NUDIX_hydrolase-like_dom_sf"/>
</dbReference>
<feature type="domain" description="Nudix hydrolase" evidence="3">
    <location>
        <begin position="2"/>
        <end position="133"/>
    </location>
</feature>
<dbReference type="PANTHER" id="PTHR43046:SF14">
    <property type="entry name" value="MUTT_NUDIX FAMILY PROTEIN"/>
    <property type="match status" value="1"/>
</dbReference>
<organism evidence="4 5">
    <name type="scientific">Paracoccus alkanivorans</name>
    <dbReference type="NCBI Taxonomy" id="2116655"/>
    <lineage>
        <taxon>Bacteria</taxon>
        <taxon>Pseudomonadati</taxon>
        <taxon>Pseudomonadota</taxon>
        <taxon>Alphaproteobacteria</taxon>
        <taxon>Rhodobacterales</taxon>
        <taxon>Paracoccaceae</taxon>
        <taxon>Paracoccus</taxon>
    </lineage>
</organism>
<keyword evidence="5" id="KW-1185">Reference proteome</keyword>
<evidence type="ECO:0000259" key="3">
    <source>
        <dbReference type="PROSITE" id="PS51462"/>
    </source>
</evidence>
<evidence type="ECO:0000313" key="4">
    <source>
        <dbReference type="EMBL" id="RMC37302.1"/>
    </source>
</evidence>
<dbReference type="Proteomes" id="UP000273516">
    <property type="component" value="Unassembled WGS sequence"/>
</dbReference>
<dbReference type="RefSeq" id="WP_122110398.1">
    <property type="nucleotide sequence ID" value="NZ_QOKZ01000001.1"/>
</dbReference>
<dbReference type="GO" id="GO:0016787">
    <property type="term" value="F:hydrolase activity"/>
    <property type="evidence" value="ECO:0007669"/>
    <property type="project" value="UniProtKB-KW"/>
</dbReference>
<dbReference type="SUPFAM" id="SSF55811">
    <property type="entry name" value="Nudix"/>
    <property type="match status" value="1"/>
</dbReference>
<dbReference type="AlphaFoldDB" id="A0A3M0MHS8"/>
<name>A0A3M0MHS8_9RHOB</name>
<protein>
    <submittedName>
        <fullName evidence="4">NUDIX domain-containing protein</fullName>
    </submittedName>
</protein>
<dbReference type="InterPro" id="IPR020084">
    <property type="entry name" value="NUDIX_hydrolase_CS"/>
</dbReference>
<keyword evidence="2" id="KW-0378">Hydrolase</keyword>
<dbReference type="EMBL" id="QOKZ01000001">
    <property type="protein sequence ID" value="RMC37302.1"/>
    <property type="molecule type" value="Genomic_DNA"/>
</dbReference>